<dbReference type="PIRSF" id="PIRSF025414">
    <property type="entry name" value="Alpha-L-arabinofuranosidase"/>
    <property type="match status" value="1"/>
</dbReference>
<evidence type="ECO:0000256" key="6">
    <source>
        <dbReference type="RuleBase" id="RU361187"/>
    </source>
</evidence>
<dbReference type="SUPFAM" id="SSF75005">
    <property type="entry name" value="Arabinanase/levansucrase/invertase"/>
    <property type="match status" value="1"/>
</dbReference>
<dbReference type="AlphaFoldDB" id="A0A9D1UC44"/>
<organism evidence="7 8">
    <name type="scientific">Candidatus Acetatifactor stercoripullorum</name>
    <dbReference type="NCBI Taxonomy" id="2838414"/>
    <lineage>
        <taxon>Bacteria</taxon>
        <taxon>Bacillati</taxon>
        <taxon>Bacillota</taxon>
        <taxon>Clostridia</taxon>
        <taxon>Lachnospirales</taxon>
        <taxon>Lachnospiraceae</taxon>
        <taxon>Acetatifactor</taxon>
    </lineage>
</organism>
<sequence>MDERVWISRRADPYVYRHRDGNYYFTATVPEYDRIILRRAESLEGLKEAEEKVIWKKHERGPMGNHIWAPELHYLDGEWYLYFAAGDAEDKWHIRPYVLRCRQKDPFMGHWEEMGMMQCAQEDEFSFRSFSLDGTVFENQGKRYYVWAEKTGVGKMISNLYIAQMETPVRLKTAQVLLSTPDYPWERRGFWVNEGPAVLHHAGKIYLTYSASDTGVNYCMGMLSMDENQDVLDPANWKKCRYPVLASDEEKGIYGPGHNSFTEDEEGRPILVFHARTEKEIKGDPLYNPNRHTMLMPFGWKEGGEPVFKF</sequence>
<comment type="caution">
    <text evidence="7">The sequence shown here is derived from an EMBL/GenBank/DDBJ whole genome shotgun (WGS) entry which is preliminary data.</text>
</comment>
<proteinExistence type="inferred from homology"/>
<dbReference type="Pfam" id="PF04616">
    <property type="entry name" value="Glyco_hydro_43"/>
    <property type="match status" value="1"/>
</dbReference>
<keyword evidence="4 6" id="KW-0326">Glycosidase</keyword>
<dbReference type="PANTHER" id="PTHR43817">
    <property type="entry name" value="GLYCOSYL HYDROLASE"/>
    <property type="match status" value="1"/>
</dbReference>
<dbReference type="Proteomes" id="UP000824265">
    <property type="component" value="Unassembled WGS sequence"/>
</dbReference>
<evidence type="ECO:0000256" key="3">
    <source>
        <dbReference type="ARBA" id="ARBA00022801"/>
    </source>
</evidence>
<accession>A0A9D1UC44</accession>
<dbReference type="InterPro" id="IPR023296">
    <property type="entry name" value="Glyco_hydro_beta-prop_sf"/>
</dbReference>
<evidence type="ECO:0000313" key="7">
    <source>
        <dbReference type="EMBL" id="HIW81808.1"/>
    </source>
</evidence>
<dbReference type="GO" id="GO:0005975">
    <property type="term" value="P:carbohydrate metabolic process"/>
    <property type="evidence" value="ECO:0007669"/>
    <property type="project" value="InterPro"/>
</dbReference>
<reference evidence="7" key="2">
    <citation type="submission" date="2021-04" db="EMBL/GenBank/DDBJ databases">
        <authorList>
            <person name="Gilroy R."/>
        </authorList>
    </citation>
    <scope>NUCLEOTIDE SEQUENCE</scope>
    <source>
        <strain evidence="7">CHK195-6426</strain>
    </source>
</reference>
<evidence type="ECO:0000256" key="4">
    <source>
        <dbReference type="ARBA" id="ARBA00023295"/>
    </source>
</evidence>
<keyword evidence="2" id="KW-0732">Signal</keyword>
<evidence type="ECO:0000256" key="5">
    <source>
        <dbReference type="PIRSR" id="PIRSR606710-2"/>
    </source>
</evidence>
<dbReference type="Gene3D" id="2.115.10.20">
    <property type="entry name" value="Glycosyl hydrolase domain, family 43"/>
    <property type="match status" value="1"/>
</dbReference>
<reference evidence="7" key="1">
    <citation type="journal article" date="2021" name="PeerJ">
        <title>Extensive microbial diversity within the chicken gut microbiome revealed by metagenomics and culture.</title>
        <authorList>
            <person name="Gilroy R."/>
            <person name="Ravi A."/>
            <person name="Getino M."/>
            <person name="Pursley I."/>
            <person name="Horton D.L."/>
            <person name="Alikhan N.F."/>
            <person name="Baker D."/>
            <person name="Gharbi K."/>
            <person name="Hall N."/>
            <person name="Watson M."/>
            <person name="Adriaenssens E.M."/>
            <person name="Foster-Nyarko E."/>
            <person name="Jarju S."/>
            <person name="Secka A."/>
            <person name="Antonio M."/>
            <person name="Oren A."/>
            <person name="Chaudhuri R.R."/>
            <person name="La Ragione R."/>
            <person name="Hildebrand F."/>
            <person name="Pallen M.J."/>
        </authorList>
    </citation>
    <scope>NUCLEOTIDE SEQUENCE</scope>
    <source>
        <strain evidence="7">CHK195-6426</strain>
    </source>
</reference>
<dbReference type="InterPro" id="IPR006710">
    <property type="entry name" value="Glyco_hydro_43"/>
</dbReference>
<evidence type="ECO:0000256" key="2">
    <source>
        <dbReference type="ARBA" id="ARBA00022729"/>
    </source>
</evidence>
<name>A0A9D1UC44_9FIRM</name>
<dbReference type="EMBL" id="DXGH01000052">
    <property type="protein sequence ID" value="HIW81808.1"/>
    <property type="molecule type" value="Genomic_DNA"/>
</dbReference>
<keyword evidence="3 6" id="KW-0378">Hydrolase</keyword>
<feature type="site" description="Important for catalytic activity, responsible for pKa modulation of the active site Glu and correct orientation of both the proton donor and substrate" evidence="5">
    <location>
        <position position="133"/>
    </location>
</feature>
<protein>
    <submittedName>
        <fullName evidence="7">Family 43 glycosylhydrolase</fullName>
    </submittedName>
</protein>
<evidence type="ECO:0000313" key="8">
    <source>
        <dbReference type="Proteomes" id="UP000824265"/>
    </source>
</evidence>
<gene>
    <name evidence="7" type="ORF">H9742_09890</name>
</gene>
<dbReference type="PANTHER" id="PTHR43817:SF1">
    <property type="entry name" value="HYDROLASE, FAMILY 43, PUTATIVE (AFU_ORTHOLOGUE AFUA_3G01660)-RELATED"/>
    <property type="match status" value="1"/>
</dbReference>
<dbReference type="InterPro" id="IPR016828">
    <property type="entry name" value="Alpha-L-arabinofuranosidase"/>
</dbReference>
<dbReference type="GO" id="GO:0004553">
    <property type="term" value="F:hydrolase activity, hydrolyzing O-glycosyl compounds"/>
    <property type="evidence" value="ECO:0007669"/>
    <property type="project" value="InterPro"/>
</dbReference>
<evidence type="ECO:0000256" key="1">
    <source>
        <dbReference type="ARBA" id="ARBA00009865"/>
    </source>
</evidence>
<comment type="similarity">
    <text evidence="1 6">Belongs to the glycosyl hydrolase 43 family.</text>
</comment>